<evidence type="ECO:0000313" key="1">
    <source>
        <dbReference type="EMBL" id="CAE6805823.1"/>
    </source>
</evidence>
<dbReference type="EMBL" id="CAJNBK010000021">
    <property type="protein sequence ID" value="CAE6805823.1"/>
    <property type="molecule type" value="Genomic_DNA"/>
</dbReference>
<sequence length="70" mass="7699">MSMRRARNRCAIGPLAGLNPAGYAAPQVFPKYFGRAPGLYWNSLSLTTARHIGVLHCETEPLHDKRCTAS</sequence>
<accession>A0ABN7MJC8</accession>
<proteinExistence type="predicted"/>
<dbReference type="Proteomes" id="UP000672526">
    <property type="component" value="Unassembled WGS sequence"/>
</dbReference>
<reference evidence="1 2" key="1">
    <citation type="submission" date="2021-02" db="EMBL/GenBank/DDBJ databases">
        <authorList>
            <person name="Vanwijnsberghe S."/>
        </authorList>
    </citation>
    <scope>NUCLEOTIDE SEQUENCE [LARGE SCALE GENOMIC DNA]</scope>
    <source>
        <strain evidence="1 2">LMG 31837</strain>
    </source>
</reference>
<evidence type="ECO:0000313" key="2">
    <source>
        <dbReference type="Proteomes" id="UP000672526"/>
    </source>
</evidence>
<organism evidence="1 2">
    <name type="scientific">Paraburkholderia haematera</name>
    <dbReference type="NCBI Taxonomy" id="2793077"/>
    <lineage>
        <taxon>Bacteria</taxon>
        <taxon>Pseudomonadati</taxon>
        <taxon>Pseudomonadota</taxon>
        <taxon>Betaproteobacteria</taxon>
        <taxon>Burkholderiales</taxon>
        <taxon>Burkholderiaceae</taxon>
        <taxon>Paraburkholderia</taxon>
    </lineage>
</organism>
<keyword evidence="2" id="KW-1185">Reference proteome</keyword>
<name>A0ABN7MJC8_9BURK</name>
<comment type="caution">
    <text evidence="1">The sequence shown here is derived from an EMBL/GenBank/DDBJ whole genome shotgun (WGS) entry which is preliminary data.</text>
</comment>
<gene>
    <name evidence="1" type="ORF">R69888_05425</name>
</gene>
<protein>
    <submittedName>
        <fullName evidence="1">Uncharacterized protein</fullName>
    </submittedName>
</protein>